<organism evidence="2 3">
    <name type="scientific">Pyrrhoderma noxium</name>
    <dbReference type="NCBI Taxonomy" id="2282107"/>
    <lineage>
        <taxon>Eukaryota</taxon>
        <taxon>Fungi</taxon>
        <taxon>Dikarya</taxon>
        <taxon>Basidiomycota</taxon>
        <taxon>Agaricomycotina</taxon>
        <taxon>Agaricomycetes</taxon>
        <taxon>Hymenochaetales</taxon>
        <taxon>Hymenochaetaceae</taxon>
        <taxon>Pyrrhoderma</taxon>
    </lineage>
</organism>
<feature type="compositionally biased region" description="Polar residues" evidence="1">
    <location>
        <begin position="145"/>
        <end position="158"/>
    </location>
</feature>
<accession>A0A286UXT8</accession>
<protein>
    <submittedName>
        <fullName evidence="2">Uncharacterized protein</fullName>
    </submittedName>
</protein>
<feature type="region of interest" description="Disordered" evidence="1">
    <location>
        <begin position="181"/>
        <end position="255"/>
    </location>
</feature>
<keyword evidence="3" id="KW-1185">Reference proteome</keyword>
<dbReference type="InParanoid" id="A0A286UXT8"/>
<evidence type="ECO:0000313" key="3">
    <source>
        <dbReference type="Proteomes" id="UP000217199"/>
    </source>
</evidence>
<name>A0A286UXT8_9AGAM</name>
<feature type="compositionally biased region" description="Low complexity" evidence="1">
    <location>
        <begin position="24"/>
        <end position="40"/>
    </location>
</feature>
<sequence>MAAAHPAQRHYDYRYAPGPSVGAMNSPMRSPSPSSRNQSNYNHPYARQYDDGHSNHDYNQYNRHQRDSDIIPPPPDLRVTAPSRAGEERDGEEMDDDRSVYSERMSTMTAPQNFYSSVFQSGAPSSSASSHHLSAFSSRSDASRESWQTESAGSTRPDSNIDPFSFMQYETRATLPKVVVSSPSEGSFRNGGSYSVSNSDSTAIVPEPITPPPNRSHQGRVPSAVQGTRNFSRPSRPPAGPAPLPRKALKIKNER</sequence>
<dbReference type="AlphaFoldDB" id="A0A286UXT8"/>
<evidence type="ECO:0000256" key="1">
    <source>
        <dbReference type="SAM" id="MobiDB-lite"/>
    </source>
</evidence>
<feature type="compositionally biased region" description="Low complexity" evidence="1">
    <location>
        <begin position="120"/>
        <end position="140"/>
    </location>
</feature>
<feature type="region of interest" description="Disordered" evidence="1">
    <location>
        <begin position="120"/>
        <end position="163"/>
    </location>
</feature>
<feature type="compositionally biased region" description="Pro residues" evidence="1">
    <location>
        <begin position="235"/>
        <end position="244"/>
    </location>
</feature>
<feature type="compositionally biased region" description="Polar residues" evidence="1">
    <location>
        <begin position="181"/>
        <end position="202"/>
    </location>
</feature>
<comment type="caution">
    <text evidence="2">The sequence shown here is derived from an EMBL/GenBank/DDBJ whole genome shotgun (WGS) entry which is preliminary data.</text>
</comment>
<feature type="region of interest" description="Disordered" evidence="1">
    <location>
        <begin position="1"/>
        <end position="106"/>
    </location>
</feature>
<dbReference type="EMBL" id="NBII01000001">
    <property type="protein sequence ID" value="PAV24378.1"/>
    <property type="molecule type" value="Genomic_DNA"/>
</dbReference>
<reference evidence="2 3" key="1">
    <citation type="journal article" date="2017" name="Mol. Ecol.">
        <title>Comparative and population genomic landscape of Phellinus noxius: A hypervariable fungus causing root rot in trees.</title>
        <authorList>
            <person name="Chung C.L."/>
            <person name="Lee T.J."/>
            <person name="Akiba M."/>
            <person name="Lee H.H."/>
            <person name="Kuo T.H."/>
            <person name="Liu D."/>
            <person name="Ke H.M."/>
            <person name="Yokoi T."/>
            <person name="Roa M.B."/>
            <person name="Lu M.J."/>
            <person name="Chang Y.Y."/>
            <person name="Ann P.J."/>
            <person name="Tsai J.N."/>
            <person name="Chen C.Y."/>
            <person name="Tzean S.S."/>
            <person name="Ota Y."/>
            <person name="Hattori T."/>
            <person name="Sahashi N."/>
            <person name="Liou R.F."/>
            <person name="Kikuchi T."/>
            <person name="Tsai I.J."/>
        </authorList>
    </citation>
    <scope>NUCLEOTIDE SEQUENCE [LARGE SCALE GENOMIC DNA]</scope>
    <source>
        <strain evidence="2 3">FFPRI411160</strain>
    </source>
</reference>
<gene>
    <name evidence="2" type="ORF">PNOK_0144600</name>
</gene>
<proteinExistence type="predicted"/>
<evidence type="ECO:0000313" key="2">
    <source>
        <dbReference type="EMBL" id="PAV24378.1"/>
    </source>
</evidence>
<dbReference type="Proteomes" id="UP000217199">
    <property type="component" value="Unassembled WGS sequence"/>
</dbReference>